<organism evidence="4 5">
    <name type="scientific">Paraburkholderia terrae</name>
    <dbReference type="NCBI Taxonomy" id="311230"/>
    <lineage>
        <taxon>Bacteria</taxon>
        <taxon>Pseudomonadati</taxon>
        <taxon>Pseudomonadota</taxon>
        <taxon>Betaproteobacteria</taxon>
        <taxon>Burkholderiales</taxon>
        <taxon>Burkholderiaceae</taxon>
        <taxon>Paraburkholderia</taxon>
    </lineage>
</organism>
<dbReference type="GO" id="GO:0004165">
    <property type="term" value="F:delta(3)-delta(2)-enoyl-CoA isomerase activity"/>
    <property type="evidence" value="ECO:0007669"/>
    <property type="project" value="UniProtKB-ARBA"/>
</dbReference>
<accession>A0A2I8EYT2</accession>
<dbReference type="AlphaFoldDB" id="A0A2I8EYT2"/>
<proteinExistence type="predicted"/>
<reference evidence="4 5" key="1">
    <citation type="submission" date="2018-01" db="EMBL/GenBank/DDBJ databases">
        <title>Species boundaries and ecological features among Paraburkholderia terrae DSMZ17804T, P. hospita DSMZ17164T and P. caribensis DSMZ13236T.</title>
        <authorList>
            <person name="Pratama A.A."/>
        </authorList>
    </citation>
    <scope>NUCLEOTIDE SEQUENCE [LARGE SCALE GENOMIC DNA]</scope>
    <source>
        <strain evidence="4 5">DSM 17804</strain>
    </source>
</reference>
<evidence type="ECO:0000313" key="5">
    <source>
        <dbReference type="Proteomes" id="UP000243502"/>
    </source>
</evidence>
<dbReference type="SUPFAM" id="SSF52096">
    <property type="entry name" value="ClpP/crotonase"/>
    <property type="match status" value="1"/>
</dbReference>
<dbReference type="InterPro" id="IPR001753">
    <property type="entry name" value="Enoyl-CoA_hydra/iso"/>
</dbReference>
<comment type="subcellular location">
    <subcellularLocation>
        <location evidence="1">Peroxisome</location>
    </subcellularLocation>
</comment>
<keyword evidence="3" id="KW-0413">Isomerase</keyword>
<dbReference type="RefSeq" id="WP_042306180.1">
    <property type="nucleotide sequence ID" value="NZ_CP026113.1"/>
</dbReference>
<dbReference type="EMBL" id="CP026113">
    <property type="protein sequence ID" value="AUT64785.1"/>
    <property type="molecule type" value="Genomic_DNA"/>
</dbReference>
<evidence type="ECO:0000313" key="4">
    <source>
        <dbReference type="EMBL" id="AUT64785.1"/>
    </source>
</evidence>
<dbReference type="PANTHER" id="PTHR43684">
    <property type="match status" value="1"/>
</dbReference>
<dbReference type="CDD" id="cd06558">
    <property type="entry name" value="crotonase-like"/>
    <property type="match status" value="1"/>
</dbReference>
<evidence type="ECO:0000256" key="3">
    <source>
        <dbReference type="ARBA" id="ARBA00023235"/>
    </source>
</evidence>
<dbReference type="OrthoDB" id="9797151at2"/>
<evidence type="ECO:0000256" key="2">
    <source>
        <dbReference type="ARBA" id="ARBA00023140"/>
    </source>
</evidence>
<evidence type="ECO:0000256" key="1">
    <source>
        <dbReference type="ARBA" id="ARBA00004275"/>
    </source>
</evidence>
<dbReference type="KEGG" id="pter:C2L65_34705"/>
<gene>
    <name evidence="4" type="ORF">C2L65_34705</name>
</gene>
<dbReference type="InterPro" id="IPR029045">
    <property type="entry name" value="ClpP/crotonase-like_dom_sf"/>
</dbReference>
<dbReference type="Proteomes" id="UP000243502">
    <property type="component" value="Chromosome 3"/>
</dbReference>
<dbReference type="Gene3D" id="3.90.226.10">
    <property type="entry name" value="2-enoyl-CoA Hydratase, Chain A, domain 1"/>
    <property type="match status" value="1"/>
</dbReference>
<name>A0A2I8EYT2_9BURK</name>
<dbReference type="PANTHER" id="PTHR43684:SF1">
    <property type="entry name" value="ENOYL-COA DELTA ISOMERASE 2"/>
    <property type="match status" value="1"/>
</dbReference>
<sequence length="244" mass="25929">MMIANLTSELDGQVWSIGINRPDRRNALNGTMFDALANALRLAQGDVRVHCVLLHGTSDCFCAGHDTAAFGSLWPQTADGAVTRCINAFAEQPKPLVAAVNGAAVGFGATMLLHADWVVAGESAMFRFPFADLGIVPEAGATALLARRVGDLVARDWLMSGRPISAAEALQCGFVSRVVRDAEVREAAVEYASRLASKPPSALQATRRLLREGATLSAAQAIESELAYLNAYIPAVSWRSIPHA</sequence>
<keyword evidence="2" id="KW-0576">Peroxisome</keyword>
<dbReference type="InterPro" id="IPR051053">
    <property type="entry name" value="ECH/Chromodomain_protein"/>
</dbReference>
<protein>
    <submittedName>
        <fullName evidence="4">Enoyl-CoA hydratase</fullName>
    </submittedName>
</protein>
<dbReference type="Pfam" id="PF00378">
    <property type="entry name" value="ECH_1"/>
    <property type="match status" value="1"/>
</dbReference>